<comment type="caution">
    <text evidence="2">The sequence shown here is derived from an EMBL/GenBank/DDBJ whole genome shotgun (WGS) entry which is preliminary data.</text>
</comment>
<evidence type="ECO:0000256" key="1">
    <source>
        <dbReference type="SAM" id="Phobius"/>
    </source>
</evidence>
<keyword evidence="1" id="KW-0472">Membrane</keyword>
<feature type="transmembrane region" description="Helical" evidence="1">
    <location>
        <begin position="28"/>
        <end position="50"/>
    </location>
</feature>
<keyword evidence="1" id="KW-0812">Transmembrane</keyword>
<protein>
    <submittedName>
        <fullName evidence="2">Uncharacterized protein</fullName>
    </submittedName>
</protein>
<dbReference type="PATRIC" id="fig|1365248.3.peg.4279"/>
<evidence type="ECO:0000313" key="2">
    <source>
        <dbReference type="EMBL" id="KZN59836.1"/>
    </source>
</evidence>
<evidence type="ECO:0000313" key="3">
    <source>
        <dbReference type="Proteomes" id="UP000076486"/>
    </source>
</evidence>
<name>A0A161Y0D0_9GAMM</name>
<keyword evidence="1" id="KW-1133">Transmembrane helix</keyword>
<accession>A0A161Y0D0</accession>
<feature type="transmembrane region" description="Helical" evidence="1">
    <location>
        <begin position="94"/>
        <end position="113"/>
    </location>
</feature>
<proteinExistence type="predicted"/>
<reference evidence="2 3" key="1">
    <citation type="submission" date="2013-07" db="EMBL/GenBank/DDBJ databases">
        <title>Comparative Genomic and Metabolomic Analysis of Twelve Strains of Pseudoalteromonas luteoviolacea.</title>
        <authorList>
            <person name="Vynne N.G."/>
            <person name="Mansson M."/>
            <person name="Gram L."/>
        </authorList>
    </citation>
    <scope>NUCLEOTIDE SEQUENCE [LARGE SCALE GENOMIC DNA]</scope>
    <source>
        <strain evidence="2 3">CPMOR-1</strain>
    </source>
</reference>
<organism evidence="2 3">
    <name type="scientific">Pseudoalteromonas luteoviolacea CPMOR-1</name>
    <dbReference type="NCBI Taxonomy" id="1365248"/>
    <lineage>
        <taxon>Bacteria</taxon>
        <taxon>Pseudomonadati</taxon>
        <taxon>Pseudomonadota</taxon>
        <taxon>Gammaproteobacteria</taxon>
        <taxon>Alteromonadales</taxon>
        <taxon>Pseudoalteromonadaceae</taxon>
        <taxon>Pseudoalteromonas</taxon>
    </lineage>
</organism>
<dbReference type="Proteomes" id="UP000076486">
    <property type="component" value="Unassembled WGS sequence"/>
</dbReference>
<dbReference type="RefSeq" id="WP_063369486.1">
    <property type="nucleotide sequence ID" value="NZ_AUYC01000051.1"/>
</dbReference>
<dbReference type="AlphaFoldDB" id="A0A161Y0D0"/>
<feature type="transmembrane region" description="Helical" evidence="1">
    <location>
        <begin position="62"/>
        <end position="82"/>
    </location>
</feature>
<dbReference type="EMBL" id="AUYC01000051">
    <property type="protein sequence ID" value="KZN59836.1"/>
    <property type="molecule type" value="Genomic_DNA"/>
</dbReference>
<gene>
    <name evidence="2" type="ORF">N473_02670</name>
</gene>
<sequence>MENSTMHGYQIIDEPRSNKLSHTTVDPMWPLLGFMLGGPLFSWAWSALNSFALNSPSRNKELVIIGSAFISFFALYTGVSVLQSNGAVSGINPQYINLFIISIELVFCYKIFLMQKESFDIYEYFDGKVATPVFGLFLALFFGKKLEVFAITHLLTGAQ</sequence>